<evidence type="ECO:0000256" key="5">
    <source>
        <dbReference type="ARBA" id="ARBA00022989"/>
    </source>
</evidence>
<dbReference type="GO" id="GO:0004713">
    <property type="term" value="F:protein tyrosine kinase activity"/>
    <property type="evidence" value="ECO:0007669"/>
    <property type="project" value="TreeGrafter"/>
</dbReference>
<dbReference type="KEGG" id="sgrg:L0C25_05655"/>
<evidence type="ECO:0000256" key="7">
    <source>
        <dbReference type="SAM" id="MobiDB-lite"/>
    </source>
</evidence>
<feature type="domain" description="Polysaccharide chain length determinant N-terminal" evidence="9">
    <location>
        <begin position="13"/>
        <end position="90"/>
    </location>
</feature>
<evidence type="ECO:0000256" key="1">
    <source>
        <dbReference type="ARBA" id="ARBA00004651"/>
    </source>
</evidence>
<feature type="compositionally biased region" description="Acidic residues" evidence="7">
    <location>
        <begin position="496"/>
        <end position="506"/>
    </location>
</feature>
<evidence type="ECO:0000256" key="3">
    <source>
        <dbReference type="ARBA" id="ARBA00022475"/>
    </source>
</evidence>
<dbReference type="PANTHER" id="PTHR32309:SF13">
    <property type="entry name" value="FERRIC ENTEROBACTIN TRANSPORT PROTEIN FEPE"/>
    <property type="match status" value="1"/>
</dbReference>
<comment type="subcellular location">
    <subcellularLocation>
        <location evidence="1">Cell membrane</location>
        <topology evidence="1">Multi-pass membrane protein</topology>
    </subcellularLocation>
</comment>
<accession>A0AA46TKG6</accession>
<dbReference type="RefSeq" id="WP_271635466.1">
    <property type="nucleotide sequence ID" value="NZ_CP094970.1"/>
</dbReference>
<name>A0AA46TKG6_9ACTN</name>
<feature type="compositionally biased region" description="Basic residues" evidence="7">
    <location>
        <begin position="523"/>
        <end position="536"/>
    </location>
</feature>
<dbReference type="PANTHER" id="PTHR32309">
    <property type="entry name" value="TYROSINE-PROTEIN KINASE"/>
    <property type="match status" value="1"/>
</dbReference>
<dbReference type="EMBL" id="CP094970">
    <property type="protein sequence ID" value="UYM06559.1"/>
    <property type="molecule type" value="Genomic_DNA"/>
</dbReference>
<reference evidence="10" key="1">
    <citation type="submission" date="2022-01" db="EMBL/GenBank/DDBJ databases">
        <title>Nocardioidaceae gen. sp. A5X3R13.</title>
        <authorList>
            <person name="Lopez Marin M.A."/>
            <person name="Uhlik O."/>
        </authorList>
    </citation>
    <scope>NUCLEOTIDE SEQUENCE</scope>
    <source>
        <strain evidence="10">A5X3R13</strain>
    </source>
</reference>
<protein>
    <submittedName>
        <fullName evidence="10">Wzz/FepE/Etk N-terminal domain-containing protein</fullName>
    </submittedName>
</protein>
<proteinExistence type="inferred from homology"/>
<keyword evidence="11" id="KW-1185">Reference proteome</keyword>
<keyword evidence="5 8" id="KW-1133">Transmembrane helix</keyword>
<dbReference type="Pfam" id="PF02706">
    <property type="entry name" value="Wzz"/>
    <property type="match status" value="1"/>
</dbReference>
<organism evidence="10 11">
    <name type="scientific">Solicola gregarius</name>
    <dbReference type="NCBI Taxonomy" id="2908642"/>
    <lineage>
        <taxon>Bacteria</taxon>
        <taxon>Bacillati</taxon>
        <taxon>Actinomycetota</taxon>
        <taxon>Actinomycetes</taxon>
        <taxon>Propionibacteriales</taxon>
        <taxon>Nocardioidaceae</taxon>
        <taxon>Solicola</taxon>
    </lineage>
</organism>
<sequence length="536" mass="57713">MHDPQYGNALEFGDYAAFVKRRWRWILCGLVLGLIIGAAYLQLAPKTYTSTSKVLVYATSSDTELTNGVTSEGINLDTEAQIVRSAAVADGAGDELDDDSSPAQLASNVTVTVPANTTVLEIAFSGSTPAEAQAGASAFADAYLDNRASVAQDAVDADVDRLRDRVDDLTGQLTDVTQQIRETVDASQRTVLRTRRIQLTAQLETLNTQLGPLEGTVQRPGTVIVDPPLPSSPTSPRPFLVMVSTALLGFLGALAAAILREKLDRRPHTTHDLERTYGLPVMSEVRVFDTVTGIVDAPLPEVRGLYHSIIAAYGGSTRSVLVCGPSDQSSADAIGATLAVLAAQTGTTTVHVREASRRDAAVRSEARDIDRRGALTRRDYATLGLVNAGELRHRRIRPVLDQLESDFDMAVLELPTGDPSFDLPLLGRYVDLVLIVVELDNTSRVEMEEVVDDVKKVGATDVVGVAVRRDRKRARKRGRNRPHVPLGTEPDPSESPVDEVDLDDVSASEPRADAPTATEPRAPHTKGKSKLLHRGA</sequence>
<feature type="transmembrane region" description="Helical" evidence="8">
    <location>
        <begin position="25"/>
        <end position="43"/>
    </location>
</feature>
<feature type="transmembrane region" description="Helical" evidence="8">
    <location>
        <begin position="239"/>
        <end position="259"/>
    </location>
</feature>
<keyword evidence="3" id="KW-1003">Cell membrane</keyword>
<evidence type="ECO:0000313" key="10">
    <source>
        <dbReference type="EMBL" id="UYM06559.1"/>
    </source>
</evidence>
<dbReference type="Gene3D" id="3.40.50.300">
    <property type="entry name" value="P-loop containing nucleotide triphosphate hydrolases"/>
    <property type="match status" value="1"/>
</dbReference>
<dbReference type="InterPro" id="IPR027417">
    <property type="entry name" value="P-loop_NTPase"/>
</dbReference>
<evidence type="ECO:0000256" key="6">
    <source>
        <dbReference type="ARBA" id="ARBA00023136"/>
    </source>
</evidence>
<feature type="region of interest" description="Disordered" evidence="7">
    <location>
        <begin position="470"/>
        <end position="536"/>
    </location>
</feature>
<evidence type="ECO:0000256" key="2">
    <source>
        <dbReference type="ARBA" id="ARBA00006683"/>
    </source>
</evidence>
<dbReference type="GO" id="GO:0005886">
    <property type="term" value="C:plasma membrane"/>
    <property type="evidence" value="ECO:0007669"/>
    <property type="project" value="UniProtKB-SubCell"/>
</dbReference>
<feature type="compositionally biased region" description="Basic residues" evidence="7">
    <location>
        <begin position="470"/>
        <end position="482"/>
    </location>
</feature>
<gene>
    <name evidence="10" type="ORF">L0C25_05655</name>
</gene>
<evidence type="ECO:0000259" key="9">
    <source>
        <dbReference type="Pfam" id="PF02706"/>
    </source>
</evidence>
<keyword evidence="4 8" id="KW-0812">Transmembrane</keyword>
<dbReference type="SUPFAM" id="SSF52540">
    <property type="entry name" value="P-loop containing nucleoside triphosphate hydrolases"/>
    <property type="match status" value="1"/>
</dbReference>
<dbReference type="AlphaFoldDB" id="A0AA46TKG6"/>
<comment type="similarity">
    <text evidence="2">Belongs to the CpsC/CapA family.</text>
</comment>
<dbReference type="Proteomes" id="UP001164390">
    <property type="component" value="Chromosome"/>
</dbReference>
<evidence type="ECO:0000256" key="8">
    <source>
        <dbReference type="SAM" id="Phobius"/>
    </source>
</evidence>
<dbReference type="InterPro" id="IPR050445">
    <property type="entry name" value="Bact_polysacc_biosynth/exp"/>
</dbReference>
<dbReference type="InterPro" id="IPR003856">
    <property type="entry name" value="LPS_length_determ_N"/>
</dbReference>
<evidence type="ECO:0000256" key="4">
    <source>
        <dbReference type="ARBA" id="ARBA00022692"/>
    </source>
</evidence>
<keyword evidence="6 8" id="KW-0472">Membrane</keyword>
<evidence type="ECO:0000313" key="11">
    <source>
        <dbReference type="Proteomes" id="UP001164390"/>
    </source>
</evidence>